<keyword evidence="10" id="KW-1185">Reference proteome</keyword>
<dbReference type="SUPFAM" id="SSF57667">
    <property type="entry name" value="beta-beta-alpha zinc fingers"/>
    <property type="match status" value="2"/>
</dbReference>
<keyword evidence="6" id="KW-0804">Transcription</keyword>
<dbReference type="Pfam" id="PF22996">
    <property type="entry name" value="C2H2-2nd_BIRD-IDD"/>
    <property type="match status" value="1"/>
</dbReference>
<accession>A0A8B7CB29</accession>
<dbReference type="SMART" id="SM00355">
    <property type="entry name" value="ZnF_C2H2"/>
    <property type="match status" value="4"/>
</dbReference>
<keyword evidence="5" id="KW-0805">Transcription regulation</keyword>
<dbReference type="RefSeq" id="XP_008795394.3">
    <property type="nucleotide sequence ID" value="XM_008797172.3"/>
</dbReference>
<dbReference type="PANTHER" id="PTHR10593:SF236">
    <property type="entry name" value="PROTEIN INDETERMINATE-DOMAIN 11"/>
    <property type="match status" value="1"/>
</dbReference>
<dbReference type="InterPro" id="IPR031140">
    <property type="entry name" value="IDD1-16"/>
</dbReference>
<name>A0A8B7CB29_PHODC</name>
<dbReference type="PROSITE" id="PS00028">
    <property type="entry name" value="ZINC_FINGER_C2H2_1"/>
    <property type="match status" value="1"/>
</dbReference>
<dbReference type="OrthoDB" id="6077919at2759"/>
<feature type="domain" description="C2H2-type" evidence="9">
    <location>
        <begin position="62"/>
        <end position="89"/>
    </location>
</feature>
<protein>
    <submittedName>
        <fullName evidence="11">Zinc finger protein MAGPIE</fullName>
    </submittedName>
</protein>
<dbReference type="InterPro" id="IPR055187">
    <property type="entry name" value="C2CH-3rd_BIRD-IDD"/>
</dbReference>
<dbReference type="GeneID" id="103711143"/>
<evidence type="ECO:0000256" key="2">
    <source>
        <dbReference type="ARBA" id="ARBA00022737"/>
    </source>
</evidence>
<dbReference type="Pfam" id="PF22995">
    <property type="entry name" value="C2CH-3rd_BIRD-IDD"/>
    <property type="match status" value="1"/>
</dbReference>
<dbReference type="GO" id="GO:0005634">
    <property type="term" value="C:nucleus"/>
    <property type="evidence" value="ECO:0007669"/>
    <property type="project" value="TreeGrafter"/>
</dbReference>
<reference evidence="11" key="2">
    <citation type="submission" date="2025-08" db="UniProtKB">
        <authorList>
            <consortium name="RefSeq"/>
        </authorList>
    </citation>
    <scope>IDENTIFICATION</scope>
    <source>
        <tissue evidence="11">Young leaves</tissue>
    </source>
</reference>
<dbReference type="GO" id="GO:0008270">
    <property type="term" value="F:zinc ion binding"/>
    <property type="evidence" value="ECO:0007669"/>
    <property type="project" value="UniProtKB-KW"/>
</dbReference>
<dbReference type="AlphaFoldDB" id="A0A8B7CB29"/>
<dbReference type="InterPro" id="IPR036236">
    <property type="entry name" value="Znf_C2H2_sf"/>
</dbReference>
<feature type="region of interest" description="Disordered" evidence="8">
    <location>
        <begin position="1"/>
        <end position="47"/>
    </location>
</feature>
<evidence type="ECO:0000256" key="6">
    <source>
        <dbReference type="ARBA" id="ARBA00023163"/>
    </source>
</evidence>
<evidence type="ECO:0000256" key="1">
    <source>
        <dbReference type="ARBA" id="ARBA00022723"/>
    </source>
</evidence>
<keyword evidence="1" id="KW-0479">Metal-binding</keyword>
<evidence type="ECO:0000256" key="7">
    <source>
        <dbReference type="PROSITE-ProRule" id="PRU00042"/>
    </source>
</evidence>
<evidence type="ECO:0000256" key="3">
    <source>
        <dbReference type="ARBA" id="ARBA00022771"/>
    </source>
</evidence>
<dbReference type="Pfam" id="PF00096">
    <property type="entry name" value="zf-C2H2"/>
    <property type="match status" value="2"/>
</dbReference>
<dbReference type="Gene3D" id="3.30.160.60">
    <property type="entry name" value="Classic Zinc Finger"/>
    <property type="match status" value="2"/>
</dbReference>
<proteinExistence type="predicted"/>
<evidence type="ECO:0000259" key="9">
    <source>
        <dbReference type="PROSITE" id="PS50157"/>
    </source>
</evidence>
<evidence type="ECO:0000256" key="5">
    <source>
        <dbReference type="ARBA" id="ARBA00023015"/>
    </source>
</evidence>
<evidence type="ECO:0000256" key="4">
    <source>
        <dbReference type="ARBA" id="ARBA00022833"/>
    </source>
</evidence>
<dbReference type="InterPro" id="IPR055186">
    <property type="entry name" value="C2H2-2nd_BIRD-IDD"/>
</dbReference>
<dbReference type="KEGG" id="pda:103711143"/>
<gene>
    <name evidence="11" type="primary">LOC103711143</name>
</gene>
<feature type="domain" description="C2H2-type" evidence="9">
    <location>
        <begin position="165"/>
        <end position="196"/>
    </location>
</feature>
<evidence type="ECO:0000313" key="11">
    <source>
        <dbReference type="RefSeq" id="XP_008795394.3"/>
    </source>
</evidence>
<evidence type="ECO:0000256" key="8">
    <source>
        <dbReference type="SAM" id="MobiDB-lite"/>
    </source>
</evidence>
<reference evidence="10" key="1">
    <citation type="journal article" date="2019" name="Nat. Commun.">
        <title>Genome-wide association mapping of date palm fruit traits.</title>
        <authorList>
            <person name="Hazzouri K.M."/>
            <person name="Gros-Balthazard M."/>
            <person name="Flowers J.M."/>
            <person name="Copetti D."/>
            <person name="Lemansour A."/>
            <person name="Lebrun M."/>
            <person name="Masmoudi K."/>
            <person name="Ferrand S."/>
            <person name="Dhar M.I."/>
            <person name="Fresquez Z.A."/>
            <person name="Rosas U."/>
            <person name="Zhang J."/>
            <person name="Talag J."/>
            <person name="Lee S."/>
            <person name="Kudrna D."/>
            <person name="Powell R.F."/>
            <person name="Leitch I.J."/>
            <person name="Krueger R.R."/>
            <person name="Wing R.A."/>
            <person name="Amiri K.M.A."/>
            <person name="Purugganan M.D."/>
        </authorList>
    </citation>
    <scope>NUCLEOTIDE SEQUENCE [LARGE SCALE GENOMIC DNA]</scope>
    <source>
        <strain evidence="10">cv. Khalas</strain>
    </source>
</reference>
<keyword evidence="4" id="KW-0862">Zinc</keyword>
<dbReference type="InterPro" id="IPR013087">
    <property type="entry name" value="Znf_C2H2_type"/>
</dbReference>
<dbReference type="PANTHER" id="PTHR10593">
    <property type="entry name" value="SERINE/THREONINE-PROTEIN KINASE RIO"/>
    <property type="match status" value="1"/>
</dbReference>
<dbReference type="Proteomes" id="UP000228380">
    <property type="component" value="Chromosome 3"/>
</dbReference>
<organism evidence="10 11">
    <name type="scientific">Phoenix dactylifera</name>
    <name type="common">Date palm</name>
    <dbReference type="NCBI Taxonomy" id="42345"/>
    <lineage>
        <taxon>Eukaryota</taxon>
        <taxon>Viridiplantae</taxon>
        <taxon>Streptophyta</taxon>
        <taxon>Embryophyta</taxon>
        <taxon>Tracheophyta</taxon>
        <taxon>Spermatophyta</taxon>
        <taxon>Magnoliopsida</taxon>
        <taxon>Liliopsida</taxon>
        <taxon>Arecaceae</taxon>
        <taxon>Coryphoideae</taxon>
        <taxon>Phoeniceae</taxon>
        <taxon>Phoenix</taxon>
    </lineage>
</organism>
<keyword evidence="3 7" id="KW-0863">Zinc-finger</keyword>
<sequence>MSAYALATPFSAQGLPGETSRDLTPQQQTARPKRKRNGPGQPDPRAEVISLSPEKLLATSTYVCEVCSRGFQRDQNLQLHRRAHNLEGNLKKSGSSTNGKRVYVCPEPSCVHHDPSRALGDITGIKKHYIRKHCERKWRCEKCSKMYATESDMKAHFSRCSSGKFRCEKCGQEFSRKRSLLAHQEGCNVAHREYNNLIPPFPAVPTMPNVGANDGSNAILPLPTPVPPHPLMAPPFANFAEGMGSVNGMHRGQPTDMQGVGGLPMRFGETGEQRNMQGLPAPPGLQAPPGPPVVNPWGDALGMGLPADFMLLGGNDSDLLPVDAWAFMGGRWF</sequence>
<keyword evidence="2" id="KW-0677">Repeat</keyword>
<evidence type="ECO:0000313" key="10">
    <source>
        <dbReference type="Proteomes" id="UP000228380"/>
    </source>
</evidence>
<dbReference type="GO" id="GO:0003700">
    <property type="term" value="F:DNA-binding transcription factor activity"/>
    <property type="evidence" value="ECO:0007669"/>
    <property type="project" value="TreeGrafter"/>
</dbReference>
<dbReference type="PROSITE" id="PS50157">
    <property type="entry name" value="ZINC_FINGER_C2H2_2"/>
    <property type="match status" value="2"/>
</dbReference>